<keyword evidence="2" id="KW-1185">Reference proteome</keyword>
<protein>
    <submittedName>
        <fullName evidence="1">Uncharacterized protein</fullName>
    </submittedName>
</protein>
<sequence length="305" mass="34919">MRGVELPKNPKFTSITSEVLSVPYNLQDASRYFDSDEIDPAMSDIIRTRLLAAAGLNDDAVSAEHQATAKRLNIKPISPNRDVNLFFTHNPTYCGSVALQLAADSEESGLRLANYHVVPTLIAHLYSETQRTRLLDAAWPEIDQFIGMHIADIFNGQRPQSAAEAFIKYTKTLGISTTTRLNRHQRENPFKEPNYSLLPVSDALRPYFEGKDTFAASVSKLEAVVQAHRQMITHTSKHKRRETRRKLTPIQFLGKMQHLLRRDTEASYRLHKSDQDLLPVDEANTFRDQDKCWNRLPSLQWRRYS</sequence>
<dbReference type="PANTHER" id="PTHR38795:SF1">
    <property type="entry name" value="DUF6604 DOMAIN-CONTAINING PROTEIN"/>
    <property type="match status" value="1"/>
</dbReference>
<dbReference type="KEGG" id="psco:LY89DRAFT_79101"/>
<dbReference type="RefSeq" id="XP_018070648.1">
    <property type="nucleotide sequence ID" value="XM_018223407.1"/>
</dbReference>
<name>A0A194X805_MOLSC</name>
<evidence type="ECO:0000313" key="1">
    <source>
        <dbReference type="EMBL" id="KUJ16293.1"/>
    </source>
</evidence>
<accession>A0A194X805</accession>
<dbReference type="InParanoid" id="A0A194X805"/>
<evidence type="ECO:0000313" key="2">
    <source>
        <dbReference type="Proteomes" id="UP000070700"/>
    </source>
</evidence>
<dbReference type="AlphaFoldDB" id="A0A194X805"/>
<organism evidence="1 2">
    <name type="scientific">Mollisia scopiformis</name>
    <name type="common">Conifer needle endophyte fungus</name>
    <name type="synonym">Phialocephala scopiformis</name>
    <dbReference type="NCBI Taxonomy" id="149040"/>
    <lineage>
        <taxon>Eukaryota</taxon>
        <taxon>Fungi</taxon>
        <taxon>Dikarya</taxon>
        <taxon>Ascomycota</taxon>
        <taxon>Pezizomycotina</taxon>
        <taxon>Leotiomycetes</taxon>
        <taxon>Helotiales</taxon>
        <taxon>Mollisiaceae</taxon>
        <taxon>Mollisia</taxon>
    </lineage>
</organism>
<dbReference type="EMBL" id="KQ947416">
    <property type="protein sequence ID" value="KUJ16293.1"/>
    <property type="molecule type" value="Genomic_DNA"/>
</dbReference>
<dbReference type="Proteomes" id="UP000070700">
    <property type="component" value="Unassembled WGS sequence"/>
</dbReference>
<gene>
    <name evidence="1" type="ORF">LY89DRAFT_79101</name>
</gene>
<dbReference type="OrthoDB" id="5238236at2759"/>
<reference evidence="1 2" key="1">
    <citation type="submission" date="2015-10" db="EMBL/GenBank/DDBJ databases">
        <title>Full genome of DAOMC 229536 Phialocephala scopiformis, a fungal endophyte of spruce producing the potent anti-insectan compound rugulosin.</title>
        <authorList>
            <consortium name="DOE Joint Genome Institute"/>
            <person name="Walker A.K."/>
            <person name="Frasz S.L."/>
            <person name="Seifert K.A."/>
            <person name="Miller J.D."/>
            <person name="Mondo S.J."/>
            <person name="Labutti K."/>
            <person name="Lipzen A."/>
            <person name="Dockter R."/>
            <person name="Kennedy M."/>
            <person name="Grigoriev I.V."/>
            <person name="Spatafora J.W."/>
        </authorList>
    </citation>
    <scope>NUCLEOTIDE SEQUENCE [LARGE SCALE GENOMIC DNA]</scope>
    <source>
        <strain evidence="1 2">CBS 120377</strain>
    </source>
</reference>
<proteinExistence type="predicted"/>
<dbReference type="GeneID" id="28833133"/>
<dbReference type="PANTHER" id="PTHR38795">
    <property type="entry name" value="DUF6604 DOMAIN-CONTAINING PROTEIN"/>
    <property type="match status" value="1"/>
</dbReference>